<evidence type="ECO:0000256" key="1">
    <source>
        <dbReference type="SAM" id="Phobius"/>
    </source>
</evidence>
<comment type="caution">
    <text evidence="2">The sequence shown here is derived from an EMBL/GenBank/DDBJ whole genome shotgun (WGS) entry which is preliminary data.</text>
</comment>
<organism evidence="2 3">
    <name type="scientific">Candidatus Neptunichlamydia vexilliferae</name>
    <dbReference type="NCBI Taxonomy" id="1651774"/>
    <lineage>
        <taxon>Bacteria</taxon>
        <taxon>Pseudomonadati</taxon>
        <taxon>Chlamydiota</taxon>
        <taxon>Chlamydiia</taxon>
        <taxon>Parachlamydiales</taxon>
        <taxon>Simkaniaceae</taxon>
        <taxon>Candidatus Neptunichlamydia</taxon>
    </lineage>
</organism>
<feature type="transmembrane region" description="Helical" evidence="1">
    <location>
        <begin position="18"/>
        <end position="37"/>
    </location>
</feature>
<name>A0ABS0AYS7_9BACT</name>
<keyword evidence="1" id="KW-0812">Transmembrane</keyword>
<sequence>MDVEIDLPKPMLFDWKKILAYVIPIAVLAGIFVAKLGSRSGRAEHDFVSATRDFVKWDQVLNKKTEGLVALEGMFKKRPELKARYDAPIAQKLLSVKSAKSAAPYVERTLERTHQPYYSDYARTSLLVGEEKYGEALVEARALKEKLALEKESSALFAFNLLRIATLCQELGDRKGELAAWEEMKVSSGHEGFKQLLSHFSVQETTLLDYIKSREEDLGPMKK</sequence>
<evidence type="ECO:0000313" key="2">
    <source>
        <dbReference type="EMBL" id="MBF5059277.1"/>
    </source>
</evidence>
<dbReference type="EMBL" id="JAAEJV010000016">
    <property type="protein sequence ID" value="MBF5059277.1"/>
    <property type="molecule type" value="Genomic_DNA"/>
</dbReference>
<dbReference type="Proteomes" id="UP001194714">
    <property type="component" value="Unassembled WGS sequence"/>
</dbReference>
<keyword evidence="1" id="KW-0472">Membrane</keyword>
<reference evidence="2 3" key="1">
    <citation type="submission" date="2020-01" db="EMBL/GenBank/DDBJ databases">
        <title>Draft genome sequence of Cand. Neptunochlamydia vexilliferae K9.</title>
        <authorList>
            <person name="Schulz F."/>
            <person name="Koestlbacher S."/>
            <person name="Wascher F."/>
            <person name="Pizzetti I."/>
            <person name="Horn M."/>
        </authorList>
    </citation>
    <scope>NUCLEOTIDE SEQUENCE [LARGE SCALE GENOMIC DNA]</scope>
    <source>
        <strain evidence="2 3">K9</strain>
    </source>
</reference>
<evidence type="ECO:0000313" key="3">
    <source>
        <dbReference type="Proteomes" id="UP001194714"/>
    </source>
</evidence>
<accession>A0ABS0AYS7</accession>
<gene>
    <name evidence="2" type="ORF">NEPTK9_000786</name>
</gene>
<protein>
    <submittedName>
        <fullName evidence="2">Uncharacterized protein</fullName>
    </submittedName>
</protein>
<keyword evidence="1" id="KW-1133">Transmembrane helix</keyword>
<proteinExistence type="predicted"/>
<keyword evidence="3" id="KW-1185">Reference proteome</keyword>
<dbReference type="RefSeq" id="WP_194847587.1">
    <property type="nucleotide sequence ID" value="NZ_JAAEJV010000016.1"/>
</dbReference>